<dbReference type="KEGG" id="vbh:CMV30_18410"/>
<evidence type="ECO:0000313" key="4">
    <source>
        <dbReference type="Proteomes" id="UP000217265"/>
    </source>
</evidence>
<feature type="signal peptide" evidence="2">
    <location>
        <begin position="1"/>
        <end position="35"/>
    </location>
</feature>
<evidence type="ECO:0000256" key="1">
    <source>
        <dbReference type="SAM" id="MobiDB-lite"/>
    </source>
</evidence>
<name>A0A290QBE0_9BACT</name>
<keyword evidence="4" id="KW-1185">Reference proteome</keyword>
<keyword evidence="2" id="KW-0732">Signal</keyword>
<reference evidence="3 4" key="1">
    <citation type="submission" date="2017-09" db="EMBL/GenBank/DDBJ databases">
        <title>Complete genome sequence of Verrucomicrobial strain HZ-65, isolated from freshwater.</title>
        <authorList>
            <person name="Choi A."/>
        </authorList>
    </citation>
    <scope>NUCLEOTIDE SEQUENCE [LARGE SCALE GENOMIC DNA]</scope>
    <source>
        <strain evidence="3 4">HZ-65</strain>
    </source>
</reference>
<accession>A0A290QBE0</accession>
<feature type="region of interest" description="Disordered" evidence="1">
    <location>
        <begin position="165"/>
        <end position="195"/>
    </location>
</feature>
<gene>
    <name evidence="3" type="ORF">CMV30_18410</name>
</gene>
<organism evidence="3 4">
    <name type="scientific">Nibricoccus aquaticus</name>
    <dbReference type="NCBI Taxonomy" id="2576891"/>
    <lineage>
        <taxon>Bacteria</taxon>
        <taxon>Pseudomonadati</taxon>
        <taxon>Verrucomicrobiota</taxon>
        <taxon>Opitutia</taxon>
        <taxon>Opitutales</taxon>
        <taxon>Opitutaceae</taxon>
        <taxon>Nibricoccus</taxon>
    </lineage>
</organism>
<feature type="region of interest" description="Disordered" evidence="1">
    <location>
        <begin position="57"/>
        <end position="147"/>
    </location>
</feature>
<proteinExistence type="predicted"/>
<feature type="compositionally biased region" description="Basic and acidic residues" evidence="1">
    <location>
        <begin position="70"/>
        <end position="97"/>
    </location>
</feature>
<protein>
    <submittedName>
        <fullName evidence="3">Uncharacterized protein</fullName>
    </submittedName>
</protein>
<evidence type="ECO:0000256" key="2">
    <source>
        <dbReference type="SAM" id="SignalP"/>
    </source>
</evidence>
<feature type="compositionally biased region" description="Polar residues" evidence="1">
    <location>
        <begin position="98"/>
        <end position="120"/>
    </location>
</feature>
<sequence>MNLRRFPLQSRTLRFIRVAPISFVFALLTASFAQAAADDDTAAQRQLREDRERFQREIERQRTESAIQAERARQAAEQQRTADELARLRAQQDRQSSELRSLNSTTRSLTESPASSYTTRLRTDAPASNPPPLIAPSDTPTPSATITPDFAITLLPDGRCVLHLKGRPPEIKSPAEVQSALQQLLSTSKSSAPSP</sequence>
<feature type="chain" id="PRO_5012177190" evidence="2">
    <location>
        <begin position="36"/>
        <end position="195"/>
    </location>
</feature>
<dbReference type="AlphaFoldDB" id="A0A290QBE0"/>
<evidence type="ECO:0000313" key="3">
    <source>
        <dbReference type="EMBL" id="ATC65763.1"/>
    </source>
</evidence>
<feature type="compositionally biased region" description="Polar residues" evidence="1">
    <location>
        <begin position="179"/>
        <end position="195"/>
    </location>
</feature>
<dbReference type="EMBL" id="CP023344">
    <property type="protein sequence ID" value="ATC65763.1"/>
    <property type="molecule type" value="Genomic_DNA"/>
</dbReference>
<dbReference type="Proteomes" id="UP000217265">
    <property type="component" value="Chromosome"/>
</dbReference>
<dbReference type="RefSeq" id="WP_096057392.1">
    <property type="nucleotide sequence ID" value="NZ_CP023344.1"/>
</dbReference>